<evidence type="ECO:0000313" key="1">
    <source>
        <dbReference type="Proteomes" id="UP000095287"/>
    </source>
</evidence>
<reference evidence="2" key="1">
    <citation type="submission" date="2016-11" db="UniProtKB">
        <authorList>
            <consortium name="WormBaseParasite"/>
        </authorList>
    </citation>
    <scope>IDENTIFICATION</scope>
</reference>
<dbReference type="AlphaFoldDB" id="A0A1I7ZB07"/>
<organism evidence="1 2">
    <name type="scientific">Steinernema glaseri</name>
    <dbReference type="NCBI Taxonomy" id="37863"/>
    <lineage>
        <taxon>Eukaryota</taxon>
        <taxon>Metazoa</taxon>
        <taxon>Ecdysozoa</taxon>
        <taxon>Nematoda</taxon>
        <taxon>Chromadorea</taxon>
        <taxon>Rhabditida</taxon>
        <taxon>Tylenchina</taxon>
        <taxon>Panagrolaimomorpha</taxon>
        <taxon>Strongyloidoidea</taxon>
        <taxon>Steinernematidae</taxon>
        <taxon>Steinernema</taxon>
    </lineage>
</organism>
<keyword evidence="1" id="KW-1185">Reference proteome</keyword>
<evidence type="ECO:0000313" key="2">
    <source>
        <dbReference type="WBParaSite" id="L893_g24602.t1"/>
    </source>
</evidence>
<protein>
    <submittedName>
        <fullName evidence="2">DUF4338 domain-containing protein</fullName>
    </submittedName>
</protein>
<name>A0A1I7ZB07_9BILA</name>
<sequence length="71" mass="8110">MNRKFEVPHFSAVLNIPYLQHYRGILNQWSREKDDIGTGVIYSACGPIHRAAVVTANNRAPTTWEARFVPK</sequence>
<dbReference type="Proteomes" id="UP000095287">
    <property type="component" value="Unplaced"/>
</dbReference>
<proteinExistence type="predicted"/>
<accession>A0A1I7ZB07</accession>
<dbReference type="WBParaSite" id="L893_g24602.t1">
    <property type="protein sequence ID" value="L893_g24602.t1"/>
    <property type="gene ID" value="L893_g24602"/>
</dbReference>